<keyword evidence="3" id="KW-1185">Reference proteome</keyword>
<evidence type="ECO:0000256" key="1">
    <source>
        <dbReference type="SAM" id="Phobius"/>
    </source>
</evidence>
<sequence>MTAELSALAGWTLPQAETFLTDCILRYRGESKISDDPVLYGQFDELMRGVGEVETGEVTYYWDEYEPEYELNGNSAGQNLIICVMNGFNLLIAGFIATRDLTQFALPGAPPDILSWLAANSAWVQVVLGWIPLIFSILFFVIPVVRWFQIRTLQQRRHEQNVRKRLFKAIFDRRGQPQTVDDVTTAVNRSSGEEALAPSGVEVALKQLALDMPGDMDVSETAQLQFAFPRLTAELAAVGRLRQSRRDDDALGTIMIESDNR</sequence>
<dbReference type="AlphaFoldDB" id="W4LWP8"/>
<comment type="caution">
    <text evidence="2">The sequence shown here is derived from an EMBL/GenBank/DDBJ whole genome shotgun (WGS) entry which is preliminary data.</text>
</comment>
<reference evidence="2 3" key="1">
    <citation type="journal article" date="2014" name="Nature">
        <title>An environmental bacterial taxon with a large and distinct metabolic repertoire.</title>
        <authorList>
            <person name="Wilson M.C."/>
            <person name="Mori T."/>
            <person name="Ruckert C."/>
            <person name="Uria A.R."/>
            <person name="Helf M.J."/>
            <person name="Takada K."/>
            <person name="Gernert C."/>
            <person name="Steffens U.A."/>
            <person name="Heycke N."/>
            <person name="Schmitt S."/>
            <person name="Rinke C."/>
            <person name="Helfrich E.J."/>
            <person name="Brachmann A.O."/>
            <person name="Gurgui C."/>
            <person name="Wakimoto T."/>
            <person name="Kracht M."/>
            <person name="Crusemann M."/>
            <person name="Hentschel U."/>
            <person name="Abe I."/>
            <person name="Matsunaga S."/>
            <person name="Kalinowski J."/>
            <person name="Takeyama H."/>
            <person name="Piel J."/>
        </authorList>
    </citation>
    <scope>NUCLEOTIDE SEQUENCE [LARGE SCALE GENOMIC DNA]</scope>
    <source>
        <strain evidence="3">TSY1</strain>
    </source>
</reference>
<evidence type="ECO:0000313" key="3">
    <source>
        <dbReference type="Proteomes" id="UP000019141"/>
    </source>
</evidence>
<dbReference type="HOGENOM" id="CLU_1064305_0_0_7"/>
<dbReference type="Proteomes" id="UP000019141">
    <property type="component" value="Unassembled WGS sequence"/>
</dbReference>
<accession>W4LWP8</accession>
<keyword evidence="1" id="KW-1133">Transmembrane helix</keyword>
<name>W4LWP8_ENTF1</name>
<proteinExistence type="predicted"/>
<feature type="transmembrane region" description="Helical" evidence="1">
    <location>
        <begin position="122"/>
        <end position="148"/>
    </location>
</feature>
<protein>
    <submittedName>
        <fullName evidence="2">Uncharacterized protein</fullName>
    </submittedName>
</protein>
<organism evidence="2 3">
    <name type="scientific">Entotheonella factor</name>
    <dbReference type="NCBI Taxonomy" id="1429438"/>
    <lineage>
        <taxon>Bacteria</taxon>
        <taxon>Pseudomonadati</taxon>
        <taxon>Nitrospinota/Tectimicrobiota group</taxon>
        <taxon>Candidatus Tectimicrobiota</taxon>
        <taxon>Candidatus Entotheonellia</taxon>
        <taxon>Candidatus Entotheonellales</taxon>
        <taxon>Candidatus Entotheonellaceae</taxon>
        <taxon>Candidatus Entotheonella</taxon>
    </lineage>
</organism>
<keyword evidence="1" id="KW-0812">Transmembrane</keyword>
<feature type="transmembrane region" description="Helical" evidence="1">
    <location>
        <begin position="80"/>
        <end position="102"/>
    </location>
</feature>
<dbReference type="EMBL" id="AZHW01000203">
    <property type="protein sequence ID" value="ETX01777.1"/>
    <property type="molecule type" value="Genomic_DNA"/>
</dbReference>
<keyword evidence="1" id="KW-0472">Membrane</keyword>
<gene>
    <name evidence="2" type="ORF">ETSY1_06080</name>
</gene>
<evidence type="ECO:0000313" key="2">
    <source>
        <dbReference type="EMBL" id="ETX01777.1"/>
    </source>
</evidence>